<accession>A0A392N4D6</accession>
<evidence type="ECO:0000313" key="2">
    <source>
        <dbReference type="Proteomes" id="UP000265520"/>
    </source>
</evidence>
<protein>
    <submittedName>
        <fullName evidence="1">Uncharacterized protein</fullName>
    </submittedName>
</protein>
<comment type="caution">
    <text evidence="1">The sequence shown here is derived from an EMBL/GenBank/DDBJ whole genome shotgun (WGS) entry which is preliminary data.</text>
</comment>
<reference evidence="1 2" key="1">
    <citation type="journal article" date="2018" name="Front. Plant Sci.">
        <title>Red Clover (Trifolium pratense) and Zigzag Clover (T. medium) - A Picture of Genomic Similarities and Differences.</title>
        <authorList>
            <person name="Dluhosova J."/>
            <person name="Istvanek J."/>
            <person name="Nedelnik J."/>
            <person name="Repkova J."/>
        </authorList>
    </citation>
    <scope>NUCLEOTIDE SEQUENCE [LARGE SCALE GENOMIC DNA]</scope>
    <source>
        <strain evidence="2">cv. 10/8</strain>
        <tissue evidence="1">Leaf</tissue>
    </source>
</reference>
<proteinExistence type="predicted"/>
<sequence>CKKVNSTTCSKGWVMEESKRVKKEDDGRYMIENLKGLSKN</sequence>
<dbReference type="AlphaFoldDB" id="A0A392N4D6"/>
<keyword evidence="2" id="KW-1185">Reference proteome</keyword>
<name>A0A392N4D6_9FABA</name>
<organism evidence="1 2">
    <name type="scientific">Trifolium medium</name>
    <dbReference type="NCBI Taxonomy" id="97028"/>
    <lineage>
        <taxon>Eukaryota</taxon>
        <taxon>Viridiplantae</taxon>
        <taxon>Streptophyta</taxon>
        <taxon>Embryophyta</taxon>
        <taxon>Tracheophyta</taxon>
        <taxon>Spermatophyta</taxon>
        <taxon>Magnoliopsida</taxon>
        <taxon>eudicotyledons</taxon>
        <taxon>Gunneridae</taxon>
        <taxon>Pentapetalae</taxon>
        <taxon>rosids</taxon>
        <taxon>fabids</taxon>
        <taxon>Fabales</taxon>
        <taxon>Fabaceae</taxon>
        <taxon>Papilionoideae</taxon>
        <taxon>50 kb inversion clade</taxon>
        <taxon>NPAAA clade</taxon>
        <taxon>Hologalegina</taxon>
        <taxon>IRL clade</taxon>
        <taxon>Trifolieae</taxon>
        <taxon>Trifolium</taxon>
    </lineage>
</organism>
<feature type="non-terminal residue" evidence="1">
    <location>
        <position position="1"/>
    </location>
</feature>
<gene>
    <name evidence="1" type="ORF">A2U01_0015650</name>
</gene>
<dbReference type="EMBL" id="LXQA010027917">
    <property type="protein sequence ID" value="MCH94686.1"/>
    <property type="molecule type" value="Genomic_DNA"/>
</dbReference>
<evidence type="ECO:0000313" key="1">
    <source>
        <dbReference type="EMBL" id="MCH94686.1"/>
    </source>
</evidence>
<dbReference type="Proteomes" id="UP000265520">
    <property type="component" value="Unassembled WGS sequence"/>
</dbReference>